<proteinExistence type="predicted"/>
<accession>A0ABN9R847</accession>
<dbReference type="EMBL" id="CAUYUJ010005809">
    <property type="protein sequence ID" value="CAK0815049.1"/>
    <property type="molecule type" value="Genomic_DNA"/>
</dbReference>
<feature type="compositionally biased region" description="Polar residues" evidence="1">
    <location>
        <begin position="67"/>
        <end position="78"/>
    </location>
</feature>
<feature type="non-terminal residue" evidence="2">
    <location>
        <position position="161"/>
    </location>
</feature>
<dbReference type="Proteomes" id="UP001189429">
    <property type="component" value="Unassembled WGS sequence"/>
</dbReference>
<reference evidence="2" key="1">
    <citation type="submission" date="2023-10" db="EMBL/GenBank/DDBJ databases">
        <authorList>
            <person name="Chen Y."/>
            <person name="Shah S."/>
            <person name="Dougan E. K."/>
            <person name="Thang M."/>
            <person name="Chan C."/>
        </authorList>
    </citation>
    <scope>NUCLEOTIDE SEQUENCE [LARGE SCALE GENOMIC DNA]</scope>
</reference>
<sequence>MAHAMAHATCQCGTLRGREGAFAQPCPVVLRGPAHWFLDAAIVTTCALVSLTRSARGNIAIESGRANQRRYQVESSGETGIGPRRKSKRRRRSRRSRRRRRRTRQDKTLGETILSSSSTTAWALLTSLRRIWKQGRGSSTNKIPRPAQTTLWALCLHAPRP</sequence>
<organism evidence="2 3">
    <name type="scientific">Prorocentrum cordatum</name>
    <dbReference type="NCBI Taxonomy" id="2364126"/>
    <lineage>
        <taxon>Eukaryota</taxon>
        <taxon>Sar</taxon>
        <taxon>Alveolata</taxon>
        <taxon>Dinophyceae</taxon>
        <taxon>Prorocentrales</taxon>
        <taxon>Prorocentraceae</taxon>
        <taxon>Prorocentrum</taxon>
    </lineage>
</organism>
<name>A0ABN9R847_9DINO</name>
<feature type="compositionally biased region" description="Basic residues" evidence="1">
    <location>
        <begin position="83"/>
        <end position="104"/>
    </location>
</feature>
<evidence type="ECO:0000313" key="3">
    <source>
        <dbReference type="Proteomes" id="UP001189429"/>
    </source>
</evidence>
<evidence type="ECO:0000313" key="2">
    <source>
        <dbReference type="EMBL" id="CAK0815049.1"/>
    </source>
</evidence>
<comment type="caution">
    <text evidence="2">The sequence shown here is derived from an EMBL/GenBank/DDBJ whole genome shotgun (WGS) entry which is preliminary data.</text>
</comment>
<gene>
    <name evidence="2" type="ORF">PCOR1329_LOCUS18480</name>
</gene>
<evidence type="ECO:0000256" key="1">
    <source>
        <dbReference type="SAM" id="MobiDB-lite"/>
    </source>
</evidence>
<keyword evidence="3" id="KW-1185">Reference proteome</keyword>
<protein>
    <submittedName>
        <fullName evidence="2">Uncharacterized protein</fullName>
    </submittedName>
</protein>
<feature type="region of interest" description="Disordered" evidence="1">
    <location>
        <begin position="67"/>
        <end position="111"/>
    </location>
</feature>